<organism evidence="1 2">
    <name type="scientific">Deinococcus metalli</name>
    <dbReference type="NCBI Taxonomy" id="1141878"/>
    <lineage>
        <taxon>Bacteria</taxon>
        <taxon>Thermotogati</taxon>
        <taxon>Deinococcota</taxon>
        <taxon>Deinococci</taxon>
        <taxon>Deinococcales</taxon>
        <taxon>Deinococcaceae</taxon>
        <taxon>Deinococcus</taxon>
    </lineage>
</organism>
<gene>
    <name evidence="1" type="ORF">GCM10017781_27620</name>
</gene>
<evidence type="ECO:0000313" key="2">
    <source>
        <dbReference type="Proteomes" id="UP000619376"/>
    </source>
</evidence>
<dbReference type="EMBL" id="BNAJ01000007">
    <property type="protein sequence ID" value="GHF49719.1"/>
    <property type="molecule type" value="Genomic_DNA"/>
</dbReference>
<evidence type="ECO:0000313" key="1">
    <source>
        <dbReference type="EMBL" id="GHF49719.1"/>
    </source>
</evidence>
<evidence type="ECO:0008006" key="3">
    <source>
        <dbReference type="Google" id="ProtNLM"/>
    </source>
</evidence>
<reference evidence="2" key="1">
    <citation type="journal article" date="2019" name="Int. J. Syst. Evol. Microbiol.">
        <title>The Global Catalogue of Microorganisms (GCM) 10K type strain sequencing project: providing services to taxonomists for standard genome sequencing and annotation.</title>
        <authorList>
            <consortium name="The Broad Institute Genomics Platform"/>
            <consortium name="The Broad Institute Genome Sequencing Center for Infectious Disease"/>
            <person name="Wu L."/>
            <person name="Ma J."/>
        </authorList>
    </citation>
    <scope>NUCLEOTIDE SEQUENCE [LARGE SCALE GENOMIC DNA]</scope>
    <source>
        <strain evidence="2">CGMCC 1.18437</strain>
    </source>
</reference>
<proteinExistence type="predicted"/>
<dbReference type="Proteomes" id="UP000619376">
    <property type="component" value="Unassembled WGS sequence"/>
</dbReference>
<name>A0ABQ3JS66_9DEIO</name>
<accession>A0ABQ3JS66</accession>
<sequence length="93" mass="10599">MRARVVSAWWFQTREVWAVEIDDLEGLFRGGQQVTFTLEDETAGPFLIRSVEMSDHRLEGTSYVALTIQAARKRGLDRFIHGVVEATDPQTMT</sequence>
<comment type="caution">
    <text evidence="1">The sequence shown here is derived from an EMBL/GenBank/DDBJ whole genome shotgun (WGS) entry which is preliminary data.</text>
</comment>
<keyword evidence="2" id="KW-1185">Reference proteome</keyword>
<protein>
    <recommendedName>
        <fullName evidence="3">PilZ domain-containing protein</fullName>
    </recommendedName>
</protein>